<dbReference type="InterPro" id="IPR058240">
    <property type="entry name" value="rSAM_sf"/>
</dbReference>
<keyword evidence="6" id="KW-0411">Iron-sulfur</keyword>
<organism evidence="8 9">
    <name type="scientific">Syntrophothermus lipocalidus (strain DSM 12680 / TGB-C1)</name>
    <dbReference type="NCBI Taxonomy" id="643648"/>
    <lineage>
        <taxon>Bacteria</taxon>
        <taxon>Bacillati</taxon>
        <taxon>Bacillota</taxon>
        <taxon>Clostridia</taxon>
        <taxon>Eubacteriales</taxon>
        <taxon>Syntrophomonadaceae</taxon>
        <taxon>Syntrophothermus</taxon>
    </lineage>
</organism>
<evidence type="ECO:0000256" key="5">
    <source>
        <dbReference type="ARBA" id="ARBA00023004"/>
    </source>
</evidence>
<keyword evidence="4" id="KW-0479">Metal-binding</keyword>
<dbReference type="KEGG" id="slp:Slip_2303"/>
<protein>
    <submittedName>
        <fullName evidence="8">Radical SAM domain protein</fullName>
    </submittedName>
</protein>
<keyword evidence="2" id="KW-0004">4Fe-4S</keyword>
<evidence type="ECO:0000259" key="7">
    <source>
        <dbReference type="PROSITE" id="PS51918"/>
    </source>
</evidence>
<reference evidence="8 9" key="2">
    <citation type="journal article" date="2010" name="Stand. Genomic Sci.">
        <title>Complete genome sequence of Syntrophothermus lipocalidus type strain (TGB-C1).</title>
        <authorList>
            <person name="Djao O.D."/>
            <person name="Zhang X."/>
            <person name="Lucas S."/>
            <person name="Lapidus A."/>
            <person name="Del Rio T.G."/>
            <person name="Nolan M."/>
            <person name="Tice H."/>
            <person name="Cheng J.F."/>
            <person name="Han C."/>
            <person name="Tapia R."/>
            <person name="Goodwin L."/>
            <person name="Pitluck S."/>
            <person name="Liolios K."/>
            <person name="Ivanova N."/>
            <person name="Mavromatis K."/>
            <person name="Mikhailova N."/>
            <person name="Ovchinnikova G."/>
            <person name="Pati A."/>
            <person name="Brambilla E."/>
            <person name="Chen A."/>
            <person name="Palaniappan K."/>
            <person name="Land M."/>
            <person name="Hauser L."/>
            <person name="Chang Y.J."/>
            <person name="Jeffries C.D."/>
            <person name="Rohde M."/>
            <person name="Sikorski J."/>
            <person name="Spring S."/>
            <person name="Goker M."/>
            <person name="Detter J.C."/>
            <person name="Woyke T."/>
            <person name="Bristow J."/>
            <person name="Eisen J.A."/>
            <person name="Markowitz V."/>
            <person name="Hugenholtz P."/>
            <person name="Kyrpides N.C."/>
            <person name="Klenk H.P."/>
        </authorList>
    </citation>
    <scope>NUCLEOTIDE SEQUENCE [LARGE SCALE GENOMIC DNA]</scope>
    <source>
        <strain evidence="9">DSM 12680 / TGB-C1</strain>
    </source>
</reference>
<keyword evidence="9" id="KW-1185">Reference proteome</keyword>
<dbReference type="RefSeq" id="WP_013176446.1">
    <property type="nucleotide sequence ID" value="NC_014220.1"/>
</dbReference>
<dbReference type="eggNOG" id="COG0535">
    <property type="taxonomic scope" value="Bacteria"/>
</dbReference>
<comment type="cofactor">
    <cofactor evidence="1">
        <name>[4Fe-4S] cluster</name>
        <dbReference type="ChEBI" id="CHEBI:49883"/>
    </cofactor>
</comment>
<dbReference type="InterPro" id="IPR007197">
    <property type="entry name" value="rSAM"/>
</dbReference>
<evidence type="ECO:0000256" key="2">
    <source>
        <dbReference type="ARBA" id="ARBA00022485"/>
    </source>
</evidence>
<evidence type="ECO:0000256" key="4">
    <source>
        <dbReference type="ARBA" id="ARBA00022723"/>
    </source>
</evidence>
<dbReference type="GO" id="GO:0003824">
    <property type="term" value="F:catalytic activity"/>
    <property type="evidence" value="ECO:0007669"/>
    <property type="project" value="InterPro"/>
</dbReference>
<dbReference type="Pfam" id="PF04055">
    <property type="entry name" value="Radical_SAM"/>
    <property type="match status" value="1"/>
</dbReference>
<dbReference type="AlphaFoldDB" id="D7CK60"/>
<gene>
    <name evidence="8" type="ordered locus">Slip_2303</name>
</gene>
<evidence type="ECO:0000256" key="3">
    <source>
        <dbReference type="ARBA" id="ARBA00022691"/>
    </source>
</evidence>
<dbReference type="HOGENOM" id="CLU_645348_0_0_9"/>
<dbReference type="CDD" id="cd01335">
    <property type="entry name" value="Radical_SAM"/>
    <property type="match status" value="1"/>
</dbReference>
<proteinExistence type="predicted"/>
<dbReference type="SFLD" id="SFLDS00029">
    <property type="entry name" value="Radical_SAM"/>
    <property type="match status" value="1"/>
</dbReference>
<keyword evidence="3" id="KW-0949">S-adenosyl-L-methionine</keyword>
<feature type="domain" description="Radical SAM core" evidence="7">
    <location>
        <begin position="180"/>
        <end position="417"/>
    </location>
</feature>
<dbReference type="GO" id="GO:0046872">
    <property type="term" value="F:metal ion binding"/>
    <property type="evidence" value="ECO:0007669"/>
    <property type="project" value="UniProtKB-KW"/>
</dbReference>
<dbReference type="EMBL" id="CP002048">
    <property type="protein sequence ID" value="ADI03044.1"/>
    <property type="molecule type" value="Genomic_DNA"/>
</dbReference>
<evidence type="ECO:0000256" key="1">
    <source>
        <dbReference type="ARBA" id="ARBA00001966"/>
    </source>
</evidence>
<keyword evidence="5" id="KW-0408">Iron</keyword>
<dbReference type="PANTHER" id="PTHR30352">
    <property type="entry name" value="PYRUVATE FORMATE-LYASE-ACTIVATING ENZYME"/>
    <property type="match status" value="1"/>
</dbReference>
<dbReference type="PANTHER" id="PTHR30352:SF5">
    <property type="entry name" value="PYRUVATE FORMATE-LYASE 1-ACTIVATING ENZYME"/>
    <property type="match status" value="1"/>
</dbReference>
<dbReference type="Gene3D" id="3.20.20.70">
    <property type="entry name" value="Aldolase class I"/>
    <property type="match status" value="1"/>
</dbReference>
<dbReference type="InterPro" id="IPR013785">
    <property type="entry name" value="Aldolase_TIM"/>
</dbReference>
<evidence type="ECO:0000256" key="6">
    <source>
        <dbReference type="ARBA" id="ARBA00023014"/>
    </source>
</evidence>
<dbReference type="PROSITE" id="PS51918">
    <property type="entry name" value="RADICAL_SAM"/>
    <property type="match status" value="1"/>
</dbReference>
<evidence type="ECO:0000313" key="8">
    <source>
        <dbReference type="EMBL" id="ADI03044.1"/>
    </source>
</evidence>
<dbReference type="GO" id="GO:0051539">
    <property type="term" value="F:4 iron, 4 sulfur cluster binding"/>
    <property type="evidence" value="ECO:0007669"/>
    <property type="project" value="UniProtKB-KW"/>
</dbReference>
<dbReference type="SFLD" id="SFLDG01109">
    <property type="entry name" value="Uncharacterised_Radical_SAM_Su"/>
    <property type="match status" value="1"/>
</dbReference>
<dbReference type="InterPro" id="IPR034457">
    <property type="entry name" value="Organic_radical-activating"/>
</dbReference>
<evidence type="ECO:0000313" key="9">
    <source>
        <dbReference type="Proteomes" id="UP000000378"/>
    </source>
</evidence>
<dbReference type="OrthoDB" id="9764628at2"/>
<dbReference type="Proteomes" id="UP000000378">
    <property type="component" value="Chromosome"/>
</dbReference>
<dbReference type="STRING" id="643648.Slip_2303"/>
<dbReference type="SUPFAM" id="SSF102114">
    <property type="entry name" value="Radical SAM enzymes"/>
    <property type="match status" value="1"/>
</dbReference>
<reference evidence="9" key="1">
    <citation type="journal article" date="2010" name="Stand. Genomic Sci.">
        <title>Complete genome sequence of Syntrophothermus lipocalidus type strain (TGB-C1T).</title>
        <authorList>
            <consortium name="US DOE Joint Genome Institute (JGI-PGF)"/>
            <person name="Djao O."/>
            <person name="Zhang X."/>
            <person name="Lucas S."/>
            <person name="Lapidus A."/>
            <person name="Glavina Del Rio T."/>
            <person name="Nolan M."/>
            <person name="Tice H."/>
            <person name="Cheng J."/>
            <person name="Han C."/>
            <person name="Tapia R."/>
            <person name="Goodwin L."/>
            <person name="Pitluck S."/>
            <person name="Liolios K."/>
            <person name="Ivanova N."/>
            <person name="Mavromatis K."/>
            <person name="Mikhailova N."/>
            <person name="Ovchinnikova G."/>
            <person name="Pati A."/>
            <person name="Brambilla E."/>
            <person name="Chen A."/>
            <person name="Palaniappan K."/>
            <person name="Land M."/>
            <person name="Hauser L."/>
            <person name="Chang Y."/>
            <person name="Jeffries C."/>
            <person name="Rohde M."/>
            <person name="Sikorski J."/>
            <person name="Spring S."/>
            <person name="Goker M."/>
            <person name="Detter J."/>
            <person name="Woyke T."/>
            <person name="Bristow J."/>
            <person name="Eisen J."/>
            <person name="Markowitz V."/>
            <person name="Hugenholtz P."/>
            <person name="Kyrpides N."/>
            <person name="Klenk H."/>
        </authorList>
    </citation>
    <scope>NUCLEOTIDE SEQUENCE [LARGE SCALE GENOMIC DNA]</scope>
    <source>
        <strain evidence="9">DSM 12680 / TGB-C1</strain>
    </source>
</reference>
<name>D7CK60_SYNLT</name>
<accession>D7CK60</accession>
<sequence length="417" mass="46578">MYLTLFADEKGRVFEHPQLQMLGRTADSWALPKRGEMMRLPSGASLVMVPQHYPVGWDPEQGKAVLLEANPYSGRGRVYAVAALLPQGFTRTYLPATVVPTGKKTLPLLGYAAVALKGDEVYVAAIQTDEHRKWHPRFYNTPSLEKRIEKRLSLHSHNRILQHLSHCAKHYSCFTAQNIFYERWEGGIPTSPACNAACIGCISEQHGDAVSPQDRLDFVPEVEEIVEVGVHHLARAREAIISFGQGCEGEPSLNHEILAEAVKAMRKRTGRGTINLNTNAGFTEGIKKIVDAGLDAMRVTIFSCRPENYAVYHRPRDFQLEDVEESIRYARKKGVYVSLNLLTFPGFTDREDEIRTLLDFVTRNGVSMVQLRNLNLDPEQLFPLFSCSGATMGVKGLILALRSAKVRVGSYTCPKPV</sequence>